<evidence type="ECO:0000259" key="7">
    <source>
        <dbReference type="Pfam" id="PF16741"/>
    </source>
</evidence>
<evidence type="ECO:0000256" key="3">
    <source>
        <dbReference type="ARBA" id="ARBA00022490"/>
    </source>
</evidence>
<comment type="similarity">
    <text evidence="2">Belongs to the DCP1 family.</text>
</comment>
<dbReference type="Pfam" id="PF06058">
    <property type="entry name" value="DCP1"/>
    <property type="match status" value="1"/>
</dbReference>
<keyword evidence="4" id="KW-0507">mRNA processing</keyword>
<dbReference type="GO" id="GO:0000184">
    <property type="term" value="P:nuclear-transcribed mRNA catabolic process, nonsense-mediated decay"/>
    <property type="evidence" value="ECO:0007669"/>
    <property type="project" value="UniProtKB-KW"/>
</dbReference>
<evidence type="ECO:0000313" key="9">
    <source>
        <dbReference type="Proteomes" id="UP001162156"/>
    </source>
</evidence>
<accession>A0AAV8ZMA7</accession>
<evidence type="ECO:0000256" key="1">
    <source>
        <dbReference type="ARBA" id="ARBA00004496"/>
    </source>
</evidence>
<dbReference type="AlphaFoldDB" id="A0AAV8ZMA7"/>
<evidence type="ECO:0000256" key="5">
    <source>
        <dbReference type="ARBA" id="ARBA00023161"/>
    </source>
</evidence>
<feature type="region of interest" description="Disordered" evidence="6">
    <location>
        <begin position="140"/>
        <end position="160"/>
    </location>
</feature>
<dbReference type="GO" id="GO:0031087">
    <property type="term" value="P:deadenylation-independent decapping of nuclear-transcribed mRNA"/>
    <property type="evidence" value="ECO:0007669"/>
    <property type="project" value="TreeGrafter"/>
</dbReference>
<dbReference type="Gene3D" id="6.10.140.2030">
    <property type="match status" value="1"/>
</dbReference>
<feature type="domain" description="mRNA-decapping enzyme C-terminal" evidence="7">
    <location>
        <begin position="344"/>
        <end position="382"/>
    </location>
</feature>
<proteinExistence type="inferred from homology"/>
<keyword evidence="9" id="KW-1185">Reference proteome</keyword>
<dbReference type="InterPro" id="IPR031953">
    <property type="entry name" value="mRNA_decap_C"/>
</dbReference>
<dbReference type="GO" id="GO:0003729">
    <property type="term" value="F:mRNA binding"/>
    <property type="evidence" value="ECO:0007669"/>
    <property type="project" value="TreeGrafter"/>
</dbReference>
<protein>
    <recommendedName>
        <fullName evidence="7">mRNA-decapping enzyme C-terminal domain-containing protein</fullName>
    </recommendedName>
</protein>
<dbReference type="GO" id="GO:0000932">
    <property type="term" value="C:P-body"/>
    <property type="evidence" value="ECO:0007669"/>
    <property type="project" value="TreeGrafter"/>
</dbReference>
<dbReference type="Proteomes" id="UP001162156">
    <property type="component" value="Unassembled WGS sequence"/>
</dbReference>
<gene>
    <name evidence="8" type="ORF">NQ314_003411</name>
</gene>
<reference evidence="8" key="1">
    <citation type="journal article" date="2023" name="Insect Mol. Biol.">
        <title>Genome sequencing provides insights into the evolution of gene families encoding plant cell wall-degrading enzymes in longhorned beetles.</title>
        <authorList>
            <person name="Shin N.R."/>
            <person name="Okamura Y."/>
            <person name="Kirsch R."/>
            <person name="Pauchet Y."/>
        </authorList>
    </citation>
    <scope>NUCLEOTIDE SEQUENCE</scope>
    <source>
        <strain evidence="8">RBIC_L_NR</strain>
    </source>
</reference>
<comment type="subcellular location">
    <subcellularLocation>
        <location evidence="1">Cytoplasm</location>
    </subcellularLocation>
</comment>
<sequence length="390" mass="44268">MADSIELRMSVTSIKRVDPYVKDVLATATHVALYKFNISTNEWEKTDTEGALFIYSRNGEPFHSIMVMNRLNTDNLIEPIVKDFDYQMQVPFYCTGTQKVKYLEFESLMEEFKDKTEEKLKRKEKSVDIFSMLSKAQEDFNKTPTKQDGPPTFSSTPRVPDVTSQSVMDFFAKAGTKASQKPSVSGGNGENVLQRLMSNPAHSVEHIEKQQRSITPQEQINLKQKIPVNADRRSVPISFPGTSTGDKKIQPENGFNFNMSSISQQQMQANSPLAFLLQGQTQTQSEREEPTDLLGTSQFNQLLDSAQKPHLMTPMMFTTPNTKEKLDNTAHSCSFLDDKLEQVDLLTEKQLAHALIYLLKNNSEFTKQIHEAYVQSIMERVNLNSNKSLI</sequence>
<evidence type="ECO:0000256" key="2">
    <source>
        <dbReference type="ARBA" id="ARBA00008778"/>
    </source>
</evidence>
<dbReference type="EMBL" id="JANEYF010000960">
    <property type="protein sequence ID" value="KAJ8966644.1"/>
    <property type="molecule type" value="Genomic_DNA"/>
</dbReference>
<dbReference type="PANTHER" id="PTHR16290">
    <property type="entry name" value="TRANSCRIPTION FACTOR SMIF DECAPPING ENZYME DCP1"/>
    <property type="match status" value="1"/>
</dbReference>
<dbReference type="Pfam" id="PF16741">
    <property type="entry name" value="mRNA_decap_C"/>
    <property type="match status" value="1"/>
</dbReference>
<dbReference type="SUPFAM" id="SSF50729">
    <property type="entry name" value="PH domain-like"/>
    <property type="match status" value="1"/>
</dbReference>
<organism evidence="8 9">
    <name type="scientific">Rhamnusium bicolor</name>
    <dbReference type="NCBI Taxonomy" id="1586634"/>
    <lineage>
        <taxon>Eukaryota</taxon>
        <taxon>Metazoa</taxon>
        <taxon>Ecdysozoa</taxon>
        <taxon>Arthropoda</taxon>
        <taxon>Hexapoda</taxon>
        <taxon>Insecta</taxon>
        <taxon>Pterygota</taxon>
        <taxon>Neoptera</taxon>
        <taxon>Endopterygota</taxon>
        <taxon>Coleoptera</taxon>
        <taxon>Polyphaga</taxon>
        <taxon>Cucujiformia</taxon>
        <taxon>Chrysomeloidea</taxon>
        <taxon>Cerambycidae</taxon>
        <taxon>Lepturinae</taxon>
        <taxon>Rhagiini</taxon>
        <taxon>Rhamnusium</taxon>
    </lineage>
</organism>
<dbReference type="InterPro" id="IPR011993">
    <property type="entry name" value="PH-like_dom_sf"/>
</dbReference>
<evidence type="ECO:0000313" key="8">
    <source>
        <dbReference type="EMBL" id="KAJ8966644.1"/>
    </source>
</evidence>
<keyword evidence="3" id="KW-0963">Cytoplasm</keyword>
<dbReference type="GO" id="GO:0006397">
    <property type="term" value="P:mRNA processing"/>
    <property type="evidence" value="ECO:0007669"/>
    <property type="project" value="UniProtKB-KW"/>
</dbReference>
<evidence type="ECO:0000256" key="6">
    <source>
        <dbReference type="SAM" id="MobiDB-lite"/>
    </source>
</evidence>
<name>A0AAV8ZMA7_9CUCU</name>
<dbReference type="InterPro" id="IPR010334">
    <property type="entry name" value="Dcp1"/>
</dbReference>
<comment type="caution">
    <text evidence="8">The sequence shown here is derived from an EMBL/GenBank/DDBJ whole genome shotgun (WGS) entry which is preliminary data.</text>
</comment>
<dbReference type="CDD" id="cd09804">
    <property type="entry name" value="Dcp1"/>
    <property type="match status" value="1"/>
</dbReference>
<dbReference type="GO" id="GO:0008047">
    <property type="term" value="F:enzyme activator activity"/>
    <property type="evidence" value="ECO:0007669"/>
    <property type="project" value="InterPro"/>
</dbReference>
<dbReference type="Gene3D" id="2.30.29.30">
    <property type="entry name" value="Pleckstrin-homology domain (PH domain)/Phosphotyrosine-binding domain (PTB)"/>
    <property type="match status" value="1"/>
</dbReference>
<feature type="compositionally biased region" description="Polar residues" evidence="6">
    <location>
        <begin position="142"/>
        <end position="160"/>
    </location>
</feature>
<keyword evidence="5" id="KW-0866">Nonsense-mediated mRNA decay</keyword>
<evidence type="ECO:0000256" key="4">
    <source>
        <dbReference type="ARBA" id="ARBA00022664"/>
    </source>
</evidence>
<dbReference type="GO" id="GO:0000290">
    <property type="term" value="P:deadenylation-dependent decapping of nuclear-transcribed mRNA"/>
    <property type="evidence" value="ECO:0007669"/>
    <property type="project" value="InterPro"/>
</dbReference>
<dbReference type="PANTHER" id="PTHR16290:SF0">
    <property type="entry name" value="DECAPPING PROTEIN 1, ISOFORM A"/>
    <property type="match status" value="1"/>
</dbReference>